<dbReference type="STRING" id="1171373.PACID_13830"/>
<sequence length="638" mass="71559">MASPFRDAADLLSEPARQTFELRWSRYLPDLESGLRAVYGERTGEIVERLRPILERRAAERSPELRCLDEARLLTPGWLQSPTMIGYAAYADRFAGTLSGIVDHLDHLEALGVTYLHLMPFLEPRPGDSDGGYAVADHRAVRPDLGSVADVESLTAQLRRHGISLVMDLVVNHVAAEHDWAVRARAGEQRYRDYFHILADRHEVDRWEESLPEVFPDFAPGNFTLDDAAGGWVRTTFNSWQWDLNWADPDVFCEFVDLMSWWANKGVEVFRLDATAFIWKELGTSCQNRPQVHDITQALRQAMRIVAPAVAFKAEAIVGPTDLVGYLGTDEHSGLVADMAYHNALMVHLWSALAARDSSLAEVALRRFPDKPTGTTWATYARCHDDIGWAIDDPDARDAGLDPVAHRRFLSDFYSGQFPGSFARGLVFQENPATGDRRISGSLASLAGLQAALEAGDPARTADAVARILLLHTAILGFGGVPLLWMGDEIGTLNDDSWACDPDHAGDNRWVHRPRMDWRAADEAREHPRSAAGRIWWGIRHVIGVRRATPELDAAAETVVLPSPDTRIMMWGRDHPRGRMVQLYNLSEQVVWFPMHALRQELGDRATELLSGFQYDLTPAVLRIDPFQRLWFTTRGLP</sequence>
<dbReference type="InterPro" id="IPR055218">
    <property type="entry name" value="Amylosucrase_C"/>
</dbReference>
<dbReference type="Gene3D" id="3.20.20.80">
    <property type="entry name" value="Glycosidases"/>
    <property type="match status" value="1"/>
</dbReference>
<dbReference type="Proteomes" id="UP000000214">
    <property type="component" value="Chromosome"/>
</dbReference>
<dbReference type="SMART" id="SM00642">
    <property type="entry name" value="Aamy"/>
    <property type="match status" value="1"/>
</dbReference>
<gene>
    <name evidence="2" type="ordered locus">PACID_13830</name>
</gene>
<feature type="domain" description="Glycosyl hydrolase family 13 catalytic" evidence="1">
    <location>
        <begin position="88"/>
        <end position="525"/>
    </location>
</feature>
<dbReference type="Pfam" id="PF22582">
    <property type="entry name" value="Amylosucrase_C-like"/>
    <property type="match status" value="1"/>
</dbReference>
<dbReference type="GO" id="GO:0047669">
    <property type="term" value="F:amylosucrase activity"/>
    <property type="evidence" value="ECO:0007669"/>
    <property type="project" value="UniProtKB-EC"/>
</dbReference>
<dbReference type="InterPro" id="IPR006047">
    <property type="entry name" value="GH13_cat_dom"/>
</dbReference>
<dbReference type="Pfam" id="PF00128">
    <property type="entry name" value="Alpha-amylase"/>
    <property type="match status" value="1"/>
</dbReference>
<dbReference type="CDD" id="cd11324">
    <property type="entry name" value="AmyAc_Amylosucrase"/>
    <property type="match status" value="1"/>
</dbReference>
<evidence type="ECO:0000259" key="1">
    <source>
        <dbReference type="SMART" id="SM00642"/>
    </source>
</evidence>
<dbReference type="PANTHER" id="PTHR10357:SF213">
    <property type="entry name" value="ALPHA AMYLASE CATALYTIC REGION"/>
    <property type="match status" value="1"/>
</dbReference>
<dbReference type="KEGG" id="pbo:PACID_13830"/>
<dbReference type="PATRIC" id="fig|1171373.8.peg.1376"/>
<dbReference type="SMR" id="K7SIU4"/>
<name>K7SIU4_ACIA4</name>
<dbReference type="InterPro" id="IPR044077">
    <property type="entry name" value="Amylosucrase"/>
</dbReference>
<proteinExistence type="predicted"/>
<dbReference type="AlphaFoldDB" id="K7SIU4"/>
<dbReference type="InterPro" id="IPR013780">
    <property type="entry name" value="Glyco_hydro_b"/>
</dbReference>
<dbReference type="EC" id="2.4.1.4" evidence="2"/>
<dbReference type="GeneID" id="88086177"/>
<dbReference type="eggNOG" id="COG0366">
    <property type="taxonomic scope" value="Bacteria"/>
</dbReference>
<dbReference type="Gene3D" id="3.90.400.10">
    <property type="entry name" value="Oligo-1,6-glucosidase, Domain 2"/>
    <property type="match status" value="1"/>
</dbReference>
<dbReference type="InterPro" id="IPR045857">
    <property type="entry name" value="O16G_dom_2"/>
</dbReference>
<dbReference type="EMBL" id="CP003493">
    <property type="protein sequence ID" value="AFV89200.1"/>
    <property type="molecule type" value="Genomic_DNA"/>
</dbReference>
<reference evidence="2 3" key="1">
    <citation type="journal article" date="2012" name="BMC Genomics">
        <title>The genome sequence of Propionibacterium acidipropionici provides insights into its biotechnological and industrial potential.</title>
        <authorList>
            <person name="Parizzi L.P."/>
            <person name="Grassi M.C."/>
            <person name="Llerena L.A."/>
            <person name="Carazzolle M.F."/>
            <person name="Queiroz V.L."/>
            <person name="Lunardi I."/>
            <person name="Zeidler A.F."/>
            <person name="Teixeira P.J."/>
            <person name="Mieczkowski P."/>
            <person name="Rincones J."/>
            <person name="Pereira G.A."/>
        </authorList>
    </citation>
    <scope>NUCLEOTIDE SEQUENCE [LARGE SCALE GENOMIC DNA]</scope>
    <source>
        <strain evidence="3">ATCC 4875 / DSM 20272 / JCM 6432 / NBRC 12425 / NCIMB 8070</strain>
    </source>
</reference>
<keyword evidence="2" id="KW-0328">Glycosyltransferase</keyword>
<dbReference type="GO" id="GO:0005975">
    <property type="term" value="P:carbohydrate metabolic process"/>
    <property type="evidence" value="ECO:0007669"/>
    <property type="project" value="InterPro"/>
</dbReference>
<dbReference type="PANTHER" id="PTHR10357">
    <property type="entry name" value="ALPHA-AMYLASE FAMILY MEMBER"/>
    <property type="match status" value="1"/>
</dbReference>
<dbReference type="Gene3D" id="1.10.1740.10">
    <property type="match status" value="1"/>
</dbReference>
<dbReference type="Gene3D" id="2.60.40.1180">
    <property type="entry name" value="Golgi alpha-mannosidase II"/>
    <property type="match status" value="1"/>
</dbReference>
<dbReference type="InterPro" id="IPR017853">
    <property type="entry name" value="GH"/>
</dbReference>
<evidence type="ECO:0000313" key="2">
    <source>
        <dbReference type="EMBL" id="AFV89200.1"/>
    </source>
</evidence>
<keyword evidence="2" id="KW-0808">Transferase</keyword>
<dbReference type="HOGENOM" id="CLU_022796_0_0_11"/>
<evidence type="ECO:0000313" key="3">
    <source>
        <dbReference type="Proteomes" id="UP000000214"/>
    </source>
</evidence>
<organism evidence="2 3">
    <name type="scientific">Acidipropionibacterium acidipropionici (strain ATCC 4875 / DSM 20272 / JCM 6432 / NBRC 12425 / NCIMB 8070 / 4)</name>
    <name type="common">Propionibacterium acidipropionici</name>
    <dbReference type="NCBI Taxonomy" id="1171373"/>
    <lineage>
        <taxon>Bacteria</taxon>
        <taxon>Bacillati</taxon>
        <taxon>Actinomycetota</taxon>
        <taxon>Actinomycetes</taxon>
        <taxon>Propionibacteriales</taxon>
        <taxon>Propionibacteriaceae</taxon>
        <taxon>Acidipropionibacterium</taxon>
    </lineage>
</organism>
<accession>K7SIU4</accession>
<dbReference type="RefSeq" id="WP_015070107.1">
    <property type="nucleotide sequence ID" value="NC_019395.1"/>
</dbReference>
<protein>
    <submittedName>
        <fullName evidence="2">Alpha amylase, catalytic domain-containing protein</fullName>
        <ecNumber evidence="2">2.4.1.4</ecNumber>
    </submittedName>
</protein>
<dbReference type="SUPFAM" id="SSF51445">
    <property type="entry name" value="(Trans)glycosidases"/>
    <property type="match status" value="1"/>
</dbReference>